<dbReference type="InterPro" id="IPR013766">
    <property type="entry name" value="Thioredoxin_domain"/>
</dbReference>
<dbReference type="KEGG" id="psty:BFS30_12945"/>
<dbReference type="InterPro" id="IPR000866">
    <property type="entry name" value="AhpC/TSA"/>
</dbReference>
<dbReference type="InterPro" id="IPR036249">
    <property type="entry name" value="Thioredoxin-like_sf"/>
</dbReference>
<evidence type="ECO:0000256" key="2">
    <source>
        <dbReference type="ARBA" id="ARBA00022748"/>
    </source>
</evidence>
<dbReference type="AlphaFoldDB" id="A0A1D7QH50"/>
<keyword evidence="5" id="KW-0732">Signal</keyword>
<dbReference type="EMBL" id="CP017141">
    <property type="protein sequence ID" value="AOM78006.1"/>
    <property type="molecule type" value="Genomic_DNA"/>
</dbReference>
<keyword evidence="8" id="KW-1185">Reference proteome</keyword>
<dbReference type="Pfam" id="PF00578">
    <property type="entry name" value="AhpC-TSA"/>
    <property type="match status" value="1"/>
</dbReference>
<dbReference type="GO" id="GO:0016209">
    <property type="term" value="F:antioxidant activity"/>
    <property type="evidence" value="ECO:0007669"/>
    <property type="project" value="InterPro"/>
</dbReference>
<evidence type="ECO:0000256" key="1">
    <source>
        <dbReference type="ARBA" id="ARBA00004196"/>
    </source>
</evidence>
<keyword evidence="2" id="KW-0201">Cytochrome c-type biogenesis</keyword>
<gene>
    <name evidence="7" type="ORF">BFS30_12945</name>
</gene>
<dbReference type="GO" id="GO:0017004">
    <property type="term" value="P:cytochrome complex assembly"/>
    <property type="evidence" value="ECO:0007669"/>
    <property type="project" value="UniProtKB-KW"/>
</dbReference>
<evidence type="ECO:0000313" key="8">
    <source>
        <dbReference type="Proteomes" id="UP000094313"/>
    </source>
</evidence>
<dbReference type="GO" id="GO:0016491">
    <property type="term" value="F:oxidoreductase activity"/>
    <property type="evidence" value="ECO:0007669"/>
    <property type="project" value="InterPro"/>
</dbReference>
<dbReference type="InterPro" id="IPR050553">
    <property type="entry name" value="Thioredoxin_ResA/DsbE_sf"/>
</dbReference>
<dbReference type="PROSITE" id="PS00194">
    <property type="entry name" value="THIOREDOXIN_1"/>
    <property type="match status" value="1"/>
</dbReference>
<dbReference type="PROSITE" id="PS51352">
    <property type="entry name" value="THIOREDOXIN_2"/>
    <property type="match status" value="1"/>
</dbReference>
<dbReference type="PANTHER" id="PTHR42852">
    <property type="entry name" value="THIOL:DISULFIDE INTERCHANGE PROTEIN DSBE"/>
    <property type="match status" value="1"/>
</dbReference>
<dbReference type="Proteomes" id="UP000094313">
    <property type="component" value="Chromosome"/>
</dbReference>
<feature type="domain" description="Thioredoxin" evidence="6">
    <location>
        <begin position="238"/>
        <end position="379"/>
    </location>
</feature>
<accession>A0A1D7QH50</accession>
<dbReference type="Gene3D" id="3.40.30.10">
    <property type="entry name" value="Glutaredoxin"/>
    <property type="match status" value="1"/>
</dbReference>
<proteinExistence type="predicted"/>
<keyword evidence="3" id="KW-1015">Disulfide bond</keyword>
<name>A0A1D7QH50_9SPHI</name>
<evidence type="ECO:0000256" key="5">
    <source>
        <dbReference type="SAM" id="SignalP"/>
    </source>
</evidence>
<sequence length="379" mass="42368">MKRMKIALIALLATPFLGYSQSNDYLLNGKVGQLNAPAKAYLSYRLNGNNVLDSVILQNGTFQFKGTVTDPVRAQLILDHTGTGIKNRRKQDALTIYLEKGKIQINSTDSIKKGTVAGQKINTAYLGYKANENHLTKVMSVLNSEYEKATQEQRKNPEFQKSLEDRYTKATAERDVLLNKYINEHPDSFFSLTALKELGDSDMDVNVLEPVFNKLSAGLRNSTAGKDFAKLMDKARATSVGAIAMDFTQNDVNDKPVKLSDFRGKYVLLDFWASWCGPCRQENPNVVKAYHTYKDKNFTVLGVSLDQPGKKQDWLQAIEKDGLTWTQLSDLQGWKNAASTLYGVRGIPANFLIDPQGKIVGKDLRGEALEKKLEELLTK</sequence>
<evidence type="ECO:0000256" key="3">
    <source>
        <dbReference type="ARBA" id="ARBA00023157"/>
    </source>
</evidence>
<dbReference type="RefSeq" id="WP_069379680.1">
    <property type="nucleotide sequence ID" value="NZ_CP017141.1"/>
</dbReference>
<evidence type="ECO:0000256" key="4">
    <source>
        <dbReference type="ARBA" id="ARBA00023284"/>
    </source>
</evidence>
<feature type="signal peptide" evidence="5">
    <location>
        <begin position="1"/>
        <end position="20"/>
    </location>
</feature>
<protein>
    <submittedName>
        <fullName evidence="7">Alkyl hydroperoxide reductase</fullName>
    </submittedName>
</protein>
<keyword evidence="4" id="KW-0676">Redox-active center</keyword>
<dbReference type="GO" id="GO:0030313">
    <property type="term" value="C:cell envelope"/>
    <property type="evidence" value="ECO:0007669"/>
    <property type="project" value="UniProtKB-SubCell"/>
</dbReference>
<organism evidence="7 8">
    <name type="scientific">Pedobacter steynii</name>
    <dbReference type="NCBI Taxonomy" id="430522"/>
    <lineage>
        <taxon>Bacteria</taxon>
        <taxon>Pseudomonadati</taxon>
        <taxon>Bacteroidota</taxon>
        <taxon>Sphingobacteriia</taxon>
        <taxon>Sphingobacteriales</taxon>
        <taxon>Sphingobacteriaceae</taxon>
        <taxon>Pedobacter</taxon>
    </lineage>
</organism>
<dbReference type="CDD" id="cd02966">
    <property type="entry name" value="TlpA_like_family"/>
    <property type="match status" value="1"/>
</dbReference>
<reference evidence="7 8" key="1">
    <citation type="submission" date="2016-08" db="EMBL/GenBank/DDBJ databases">
        <authorList>
            <person name="Seilhamer J.J."/>
        </authorList>
    </citation>
    <scope>NUCLEOTIDE SEQUENCE [LARGE SCALE GENOMIC DNA]</scope>
    <source>
        <strain evidence="7 8">DX4</strain>
    </source>
</reference>
<dbReference type="SUPFAM" id="SSF52833">
    <property type="entry name" value="Thioredoxin-like"/>
    <property type="match status" value="1"/>
</dbReference>
<evidence type="ECO:0000313" key="7">
    <source>
        <dbReference type="EMBL" id="AOM78006.1"/>
    </source>
</evidence>
<evidence type="ECO:0000259" key="6">
    <source>
        <dbReference type="PROSITE" id="PS51352"/>
    </source>
</evidence>
<feature type="chain" id="PRO_5009098666" evidence="5">
    <location>
        <begin position="21"/>
        <end position="379"/>
    </location>
</feature>
<dbReference type="InterPro" id="IPR025380">
    <property type="entry name" value="DUF4369"/>
</dbReference>
<dbReference type="InterPro" id="IPR017937">
    <property type="entry name" value="Thioredoxin_CS"/>
</dbReference>
<dbReference type="PANTHER" id="PTHR42852:SF6">
    <property type="entry name" value="THIOL:DISULFIDE INTERCHANGE PROTEIN DSBE"/>
    <property type="match status" value="1"/>
</dbReference>
<comment type="subcellular location">
    <subcellularLocation>
        <location evidence="1">Cell envelope</location>
    </subcellularLocation>
</comment>
<dbReference type="Pfam" id="PF14289">
    <property type="entry name" value="DUF4369"/>
    <property type="match status" value="1"/>
</dbReference>